<evidence type="ECO:0000256" key="7">
    <source>
        <dbReference type="ARBA" id="ARBA00023159"/>
    </source>
</evidence>
<dbReference type="Pfam" id="PF08209">
    <property type="entry name" value="Sgf11"/>
    <property type="match status" value="1"/>
</dbReference>
<dbReference type="Proteomes" id="UP000198406">
    <property type="component" value="Unassembled WGS sequence"/>
</dbReference>
<dbReference type="EMBL" id="BDSP01000016">
    <property type="protein sequence ID" value="GAX10177.1"/>
    <property type="molecule type" value="Genomic_DNA"/>
</dbReference>
<evidence type="ECO:0000256" key="10">
    <source>
        <dbReference type="RuleBase" id="RU261113"/>
    </source>
</evidence>
<evidence type="ECO:0000256" key="3">
    <source>
        <dbReference type="ARBA" id="ARBA00022771"/>
    </source>
</evidence>
<evidence type="ECO:0000256" key="9">
    <source>
        <dbReference type="ARBA" id="ARBA00023242"/>
    </source>
</evidence>
<keyword evidence="6" id="KW-0805">Transcription regulation</keyword>
<keyword evidence="3" id="KW-0863">Zinc-finger</keyword>
<comment type="subcellular location">
    <subcellularLocation>
        <location evidence="1 10">Nucleus</location>
    </subcellularLocation>
</comment>
<comment type="caution">
    <text evidence="11">The sequence shown here is derived from an EMBL/GenBank/DDBJ whole genome shotgun (WGS) entry which is preliminary data.</text>
</comment>
<evidence type="ECO:0000256" key="8">
    <source>
        <dbReference type="ARBA" id="ARBA00023163"/>
    </source>
</evidence>
<dbReference type="GO" id="GO:0070461">
    <property type="term" value="C:SAGA-type complex"/>
    <property type="evidence" value="ECO:0007669"/>
    <property type="project" value="UniProtKB-ARBA"/>
</dbReference>
<evidence type="ECO:0000313" key="12">
    <source>
        <dbReference type="Proteomes" id="UP000198406"/>
    </source>
</evidence>
<accession>A0A1Z5J857</accession>
<proteinExistence type="inferred from homology"/>
<evidence type="ECO:0000256" key="6">
    <source>
        <dbReference type="ARBA" id="ARBA00023015"/>
    </source>
</evidence>
<dbReference type="Gene3D" id="3.30.160.60">
    <property type="entry name" value="Classic Zinc Finger"/>
    <property type="match status" value="1"/>
</dbReference>
<keyword evidence="7 10" id="KW-0010">Activator</keyword>
<keyword evidence="4" id="KW-0862">Zinc</keyword>
<name>A0A1Z5J857_FISSO</name>
<dbReference type="AlphaFoldDB" id="A0A1Z5J857"/>
<keyword evidence="12" id="KW-1185">Reference proteome</keyword>
<dbReference type="InterPro" id="IPR013246">
    <property type="entry name" value="SAGA_su_Sgf11"/>
</dbReference>
<evidence type="ECO:0000256" key="1">
    <source>
        <dbReference type="ARBA" id="ARBA00004123"/>
    </source>
</evidence>
<gene>
    <name evidence="11" type="ORF">FisN_3Lh373</name>
</gene>
<organism evidence="11 12">
    <name type="scientific">Fistulifera solaris</name>
    <name type="common">Oleaginous diatom</name>
    <dbReference type="NCBI Taxonomy" id="1519565"/>
    <lineage>
        <taxon>Eukaryota</taxon>
        <taxon>Sar</taxon>
        <taxon>Stramenopiles</taxon>
        <taxon>Ochrophyta</taxon>
        <taxon>Bacillariophyta</taxon>
        <taxon>Bacillariophyceae</taxon>
        <taxon>Bacillariophycidae</taxon>
        <taxon>Naviculales</taxon>
        <taxon>Naviculaceae</taxon>
        <taxon>Fistulifera</taxon>
    </lineage>
</organism>
<keyword evidence="9" id="KW-0539">Nucleus</keyword>
<dbReference type="GO" id="GO:0008270">
    <property type="term" value="F:zinc ion binding"/>
    <property type="evidence" value="ECO:0007669"/>
    <property type="project" value="UniProtKB-KW"/>
</dbReference>
<evidence type="ECO:0000313" key="11">
    <source>
        <dbReference type="EMBL" id="GAX10177.1"/>
    </source>
</evidence>
<dbReference type="GO" id="GO:0005634">
    <property type="term" value="C:nucleus"/>
    <property type="evidence" value="ECO:0007669"/>
    <property type="project" value="UniProtKB-SubCell"/>
</dbReference>
<dbReference type="InParanoid" id="A0A1Z5J857"/>
<keyword evidence="5" id="KW-0156">Chromatin regulator</keyword>
<comment type="similarity">
    <text evidence="10">Belongs to the SGF11 family.</text>
</comment>
<evidence type="ECO:0000256" key="2">
    <source>
        <dbReference type="ARBA" id="ARBA00022723"/>
    </source>
</evidence>
<reference evidence="11 12" key="1">
    <citation type="journal article" date="2015" name="Plant Cell">
        <title>Oil accumulation by the oleaginous diatom Fistulifera solaris as revealed by the genome and transcriptome.</title>
        <authorList>
            <person name="Tanaka T."/>
            <person name="Maeda Y."/>
            <person name="Veluchamy A."/>
            <person name="Tanaka M."/>
            <person name="Abida H."/>
            <person name="Marechal E."/>
            <person name="Bowler C."/>
            <person name="Muto M."/>
            <person name="Sunaga Y."/>
            <person name="Tanaka M."/>
            <person name="Yoshino T."/>
            <person name="Taniguchi T."/>
            <person name="Fukuda Y."/>
            <person name="Nemoto M."/>
            <person name="Matsumoto M."/>
            <person name="Wong P.S."/>
            <person name="Aburatani S."/>
            <person name="Fujibuchi W."/>
        </authorList>
    </citation>
    <scope>NUCLEOTIDE SEQUENCE [LARGE SCALE GENOMIC DNA]</scope>
    <source>
        <strain evidence="11 12">JPCC DA0580</strain>
    </source>
</reference>
<evidence type="ECO:0000256" key="4">
    <source>
        <dbReference type="ARBA" id="ARBA00022833"/>
    </source>
</evidence>
<keyword evidence="2" id="KW-0479">Metal-binding</keyword>
<evidence type="ECO:0000256" key="5">
    <source>
        <dbReference type="ARBA" id="ARBA00022853"/>
    </source>
</evidence>
<sequence length="129" mass="14539">MIEENKKSSVSVEESILLDRMALYPGLYNSVDELKDDLIANGVEYVKGDAPIQYNINSTEITEPTTESEGIMTRQQTQLDIWGRLPNKEPETMIDCPLCKRLVNTLRFAQHLDKCMGIGTMSRTSAPSR</sequence>
<protein>
    <recommendedName>
        <fullName evidence="10">SAGA-associated factor 11</fullName>
    </recommendedName>
</protein>
<keyword evidence="8" id="KW-0804">Transcription</keyword>
<dbReference type="OrthoDB" id="47978at2759"/>
<dbReference type="GO" id="GO:0006325">
    <property type="term" value="P:chromatin organization"/>
    <property type="evidence" value="ECO:0007669"/>
    <property type="project" value="UniProtKB-KW"/>
</dbReference>